<keyword evidence="6" id="KW-1185">Reference proteome</keyword>
<dbReference type="eggNOG" id="COG5316">
    <property type="taxonomic scope" value="Bacteria"/>
</dbReference>
<dbReference type="AlphaFoldDB" id="A0A0T5X8X5"/>
<name>A0A0T5X8X5_9BACT</name>
<accession>A0A0T5X8X5</accession>
<feature type="signal peptide" evidence="2">
    <location>
        <begin position="1"/>
        <end position="26"/>
    </location>
</feature>
<feature type="domain" description="DUF4140" evidence="4">
    <location>
        <begin position="52"/>
        <end position="126"/>
    </location>
</feature>
<organism evidence="5 6">
    <name type="scientific">Acetomicrobium hydrogeniformans ATCC BAA-1850</name>
    <dbReference type="NCBI Taxonomy" id="592015"/>
    <lineage>
        <taxon>Bacteria</taxon>
        <taxon>Thermotogati</taxon>
        <taxon>Synergistota</taxon>
        <taxon>Synergistia</taxon>
        <taxon>Synergistales</taxon>
        <taxon>Acetomicrobiaceae</taxon>
        <taxon>Acetomicrobium</taxon>
    </lineage>
</organism>
<feature type="domain" description="DUF4139" evidence="3">
    <location>
        <begin position="206"/>
        <end position="489"/>
    </location>
</feature>
<dbReference type="InterPro" id="IPR037291">
    <property type="entry name" value="DUF4139"/>
</dbReference>
<dbReference type="InterPro" id="IPR025554">
    <property type="entry name" value="DUF4140"/>
</dbReference>
<keyword evidence="1" id="KW-0175">Coiled coil</keyword>
<evidence type="ECO:0000256" key="1">
    <source>
        <dbReference type="SAM" id="Coils"/>
    </source>
</evidence>
<protein>
    <recommendedName>
        <fullName evidence="7">DUF4139 domain-containing protein</fullName>
    </recommendedName>
</protein>
<evidence type="ECO:0000259" key="3">
    <source>
        <dbReference type="Pfam" id="PF13598"/>
    </source>
</evidence>
<dbReference type="OrthoDB" id="2237at2"/>
<evidence type="ECO:0000259" key="4">
    <source>
        <dbReference type="Pfam" id="PF13600"/>
    </source>
</evidence>
<feature type="chain" id="PRO_5006666416" description="DUF4139 domain-containing protein" evidence="2">
    <location>
        <begin position="27"/>
        <end position="499"/>
    </location>
</feature>
<dbReference type="PANTHER" id="PTHR31005:SF8">
    <property type="entry name" value="DUF4139 DOMAIN-CONTAINING PROTEIN"/>
    <property type="match status" value="1"/>
</dbReference>
<dbReference type="EMBL" id="ACJX03000001">
    <property type="protein sequence ID" value="KRT34817.1"/>
    <property type="molecule type" value="Genomic_DNA"/>
</dbReference>
<evidence type="ECO:0000256" key="2">
    <source>
        <dbReference type="SAM" id="SignalP"/>
    </source>
</evidence>
<proteinExistence type="predicted"/>
<evidence type="ECO:0000313" key="6">
    <source>
        <dbReference type="Proteomes" id="UP000005273"/>
    </source>
</evidence>
<gene>
    <name evidence="5" type="ORF">HMPREF1705_04063</name>
</gene>
<dbReference type="Pfam" id="PF13598">
    <property type="entry name" value="DUF4139"/>
    <property type="match status" value="1"/>
</dbReference>
<dbReference type="InterPro" id="IPR011935">
    <property type="entry name" value="CHP02231"/>
</dbReference>
<evidence type="ECO:0000313" key="5">
    <source>
        <dbReference type="EMBL" id="KRT34817.1"/>
    </source>
</evidence>
<dbReference type="Proteomes" id="UP000005273">
    <property type="component" value="Unassembled WGS sequence"/>
</dbReference>
<dbReference type="Pfam" id="PF13600">
    <property type="entry name" value="DUF4140"/>
    <property type="match status" value="1"/>
</dbReference>
<dbReference type="RefSeq" id="WP_009200313.1">
    <property type="nucleotide sequence ID" value="NZ_ACJX03000001.1"/>
</dbReference>
<reference evidence="6" key="1">
    <citation type="submission" date="2012-09" db="EMBL/GenBank/DDBJ databases">
        <authorList>
            <person name="Weinstock G."/>
            <person name="Sodergren E."/>
            <person name="Clifton S."/>
            <person name="Fulton L."/>
            <person name="Fulton B."/>
            <person name="Courtney L."/>
            <person name="Fronick C."/>
            <person name="Harrison M."/>
            <person name="Strong C."/>
            <person name="Farmer C."/>
            <person name="Delehaunty K."/>
            <person name="Markovic C."/>
            <person name="Hall O."/>
            <person name="Minx P."/>
            <person name="Tomlinson C."/>
            <person name="Mitreva M."/>
            <person name="Nelson J."/>
            <person name="Hou S."/>
            <person name="Wollam A."/>
            <person name="Pepin K.H."/>
            <person name="Johnson M."/>
            <person name="Bhonagiri V."/>
            <person name="Nash W.E."/>
            <person name="Suruliraj S."/>
            <person name="Warren W."/>
            <person name="Chinwalla A."/>
            <person name="Mardis E.R."/>
            <person name="Wilson R.K."/>
        </authorList>
    </citation>
    <scope>NUCLEOTIDE SEQUENCE [LARGE SCALE GENOMIC DNA]</scope>
    <source>
        <strain evidence="6">OS1</strain>
    </source>
</reference>
<evidence type="ECO:0008006" key="7">
    <source>
        <dbReference type="Google" id="ProtNLM"/>
    </source>
</evidence>
<dbReference type="STRING" id="592015.HMPREF1705_04063"/>
<comment type="caution">
    <text evidence="5">The sequence shown here is derived from an EMBL/GenBank/DDBJ whole genome shotgun (WGS) entry which is preliminary data.</text>
</comment>
<feature type="coiled-coil region" evidence="1">
    <location>
        <begin position="98"/>
        <end position="125"/>
    </location>
</feature>
<dbReference type="PANTHER" id="PTHR31005">
    <property type="entry name" value="DUF4139 DOMAIN-CONTAINING PROTEIN"/>
    <property type="match status" value="1"/>
</dbReference>
<keyword evidence="2" id="KW-0732">Signal</keyword>
<sequence>MRKIRLGLYLFAVALMTSMGTHSSLAVEGDFNMLSPSKIEIFSEGALLYFEMPSGEATVILPPTIDPNSISIYSDSGVNISKLEIDKEYLGDWIPSELGELKKQINSLQSKVAETASQLNALKQSAGMFETIPLPSDPRKAKEIISELQKDRFATEQSIFDLELKLEAQKNNLKYLQDQWNALSPTDDFAARVAISSTGKGEILLKAFSHEARWRPVYYANYDTKRGELTLDVKAEIYQKTGIPWNGKISLYTHTAKDEIGMPELPPLVVEFREPITLKALSRDIASFEQKAETRAEVLPGIVYTVDSTIAGTGKLALLPLEKYSEKTEIEIRCLPQIDPEAWIIVQTKPIEKSLAKGEVHLSIDNTPTGTSLIDNTSAGENLRFSLGKSPLVRATKVDLIPKTGEKWTKGTLLDGYDITVVNGLSQESYITIVDRIPVSSHQDIKVSNISIEPEPTETTQKGIYTWKLRLKQGETGAIKVRYEIKFPEDKEITIRPIF</sequence>